<dbReference type="EMBL" id="OX596109">
    <property type="protein sequence ID" value="CAN0302746.1"/>
    <property type="molecule type" value="Genomic_DNA"/>
</dbReference>
<protein>
    <submittedName>
        <fullName evidence="1">Uncharacterized protein</fullName>
    </submittedName>
</protein>
<gene>
    <name evidence="1" type="ORF">MRATA1EN22A_LOCUS15255</name>
</gene>
<name>A0AC59Z863_RANTA</name>
<organism evidence="1 2">
    <name type="scientific">Rangifer tarandus platyrhynchus</name>
    <name type="common">Svalbard reindeer</name>
    <dbReference type="NCBI Taxonomy" id="3082113"/>
    <lineage>
        <taxon>Eukaryota</taxon>
        <taxon>Metazoa</taxon>
        <taxon>Chordata</taxon>
        <taxon>Craniata</taxon>
        <taxon>Vertebrata</taxon>
        <taxon>Euteleostomi</taxon>
        <taxon>Mammalia</taxon>
        <taxon>Eutheria</taxon>
        <taxon>Laurasiatheria</taxon>
        <taxon>Artiodactyla</taxon>
        <taxon>Ruminantia</taxon>
        <taxon>Pecora</taxon>
        <taxon>Cervidae</taxon>
        <taxon>Odocoileinae</taxon>
        <taxon>Rangifer</taxon>
    </lineage>
</organism>
<sequence>MPEAQAWKQMSWFYHQELLVTALYMLEPWEQTVFNSMLVCIGGDGIAHRICLHASANHNDAALLKNCSM</sequence>
<reference evidence="1" key="1">
    <citation type="submission" date="2023-05" db="EMBL/GenBank/DDBJ databases">
        <authorList>
            <consortium name="ELIXIR-Norway"/>
        </authorList>
    </citation>
    <scope>NUCLEOTIDE SEQUENCE</scope>
</reference>
<dbReference type="Proteomes" id="UP001162501">
    <property type="component" value="Chromosome 25"/>
</dbReference>
<evidence type="ECO:0000313" key="1">
    <source>
        <dbReference type="EMBL" id="CAN0302746.1"/>
    </source>
</evidence>
<reference evidence="1" key="2">
    <citation type="submission" date="2025-03" db="EMBL/GenBank/DDBJ databases">
        <authorList>
            <consortium name="ELIXIR-Norway"/>
            <consortium name="Elixir Norway"/>
        </authorList>
    </citation>
    <scope>NUCLEOTIDE SEQUENCE</scope>
</reference>
<feature type="non-terminal residue" evidence="1">
    <location>
        <position position="69"/>
    </location>
</feature>
<evidence type="ECO:0000313" key="2">
    <source>
        <dbReference type="Proteomes" id="UP001162501"/>
    </source>
</evidence>
<proteinExistence type="predicted"/>
<feature type="non-terminal residue" evidence="1">
    <location>
        <position position="1"/>
    </location>
</feature>
<accession>A0AC59Z863</accession>